<comment type="caution">
    <text evidence="2">The sequence shown here is derived from an EMBL/GenBank/DDBJ whole genome shotgun (WGS) entry which is preliminary data.</text>
</comment>
<keyword evidence="3" id="KW-1185">Reference proteome</keyword>
<feature type="compositionally biased region" description="Basic residues" evidence="1">
    <location>
        <begin position="1"/>
        <end position="11"/>
    </location>
</feature>
<name>A0A4Z2F3D0_9TELE</name>
<feature type="compositionally biased region" description="Basic and acidic residues" evidence="1">
    <location>
        <begin position="15"/>
        <end position="30"/>
    </location>
</feature>
<evidence type="ECO:0000313" key="3">
    <source>
        <dbReference type="Proteomes" id="UP000314294"/>
    </source>
</evidence>
<accession>A0A4Z2F3D0</accession>
<feature type="compositionally biased region" description="Basic and acidic residues" evidence="1">
    <location>
        <begin position="43"/>
        <end position="54"/>
    </location>
</feature>
<organism evidence="2 3">
    <name type="scientific">Liparis tanakae</name>
    <name type="common">Tanaka's snailfish</name>
    <dbReference type="NCBI Taxonomy" id="230148"/>
    <lineage>
        <taxon>Eukaryota</taxon>
        <taxon>Metazoa</taxon>
        <taxon>Chordata</taxon>
        <taxon>Craniata</taxon>
        <taxon>Vertebrata</taxon>
        <taxon>Euteleostomi</taxon>
        <taxon>Actinopterygii</taxon>
        <taxon>Neopterygii</taxon>
        <taxon>Teleostei</taxon>
        <taxon>Neoteleostei</taxon>
        <taxon>Acanthomorphata</taxon>
        <taxon>Eupercaria</taxon>
        <taxon>Perciformes</taxon>
        <taxon>Cottioidei</taxon>
        <taxon>Cottales</taxon>
        <taxon>Liparidae</taxon>
        <taxon>Liparis</taxon>
    </lineage>
</organism>
<feature type="region of interest" description="Disordered" evidence="1">
    <location>
        <begin position="1"/>
        <end position="89"/>
    </location>
</feature>
<gene>
    <name evidence="2" type="ORF">EYF80_054117</name>
</gene>
<reference evidence="2 3" key="1">
    <citation type="submission" date="2019-03" db="EMBL/GenBank/DDBJ databases">
        <title>First draft genome of Liparis tanakae, snailfish: a comprehensive survey of snailfish specific genes.</title>
        <authorList>
            <person name="Kim W."/>
            <person name="Song I."/>
            <person name="Jeong J.-H."/>
            <person name="Kim D."/>
            <person name="Kim S."/>
            <person name="Ryu S."/>
            <person name="Song J.Y."/>
            <person name="Lee S.K."/>
        </authorList>
    </citation>
    <scope>NUCLEOTIDE SEQUENCE [LARGE SCALE GENOMIC DNA]</scope>
    <source>
        <tissue evidence="2">Muscle</tissue>
    </source>
</reference>
<evidence type="ECO:0000256" key="1">
    <source>
        <dbReference type="SAM" id="MobiDB-lite"/>
    </source>
</evidence>
<proteinExistence type="predicted"/>
<protein>
    <submittedName>
        <fullName evidence="2">Uncharacterized protein</fullName>
    </submittedName>
</protein>
<dbReference type="Proteomes" id="UP000314294">
    <property type="component" value="Unassembled WGS sequence"/>
</dbReference>
<evidence type="ECO:0000313" key="2">
    <source>
        <dbReference type="EMBL" id="TNN35726.1"/>
    </source>
</evidence>
<dbReference type="AlphaFoldDB" id="A0A4Z2F3D0"/>
<dbReference type="EMBL" id="SRLO01001720">
    <property type="protein sequence ID" value="TNN35726.1"/>
    <property type="molecule type" value="Genomic_DNA"/>
</dbReference>
<sequence length="134" mass="14510">MSPERKRKKTSVSRDAAERGRNRVPRDVRSSSRGSWRLLGTDEGSHDTGSHDTGDVLPVSFIFKGPDSGVVPPQPVPLDSSRSQSQQQLHWTSSRCGARLIHHNDPESQTSGKDVGLPLRSVDQPAGVSVVSSC</sequence>